<dbReference type="RefSeq" id="WP_155301807.1">
    <property type="nucleotide sequence ID" value="NZ_AP021875.1"/>
</dbReference>
<accession>A0A5K7Z7Y6</accession>
<dbReference type="AlphaFoldDB" id="A0A5K7Z7Y6"/>
<evidence type="ECO:0000256" key="5">
    <source>
        <dbReference type="SAM" id="Phobius"/>
    </source>
</evidence>
<feature type="transmembrane region" description="Helical" evidence="5">
    <location>
        <begin position="222"/>
        <end position="244"/>
    </location>
</feature>
<gene>
    <name evidence="6" type="ORF">DSCW_00240</name>
</gene>
<dbReference type="GO" id="GO:0005886">
    <property type="term" value="C:plasma membrane"/>
    <property type="evidence" value="ECO:0007669"/>
    <property type="project" value="TreeGrafter"/>
</dbReference>
<dbReference type="PANTHER" id="PTHR33514:SF13">
    <property type="entry name" value="PROTEIN ABCI12, CHLOROPLASTIC"/>
    <property type="match status" value="1"/>
</dbReference>
<evidence type="ECO:0000313" key="7">
    <source>
        <dbReference type="Proteomes" id="UP000427769"/>
    </source>
</evidence>
<name>A0A5K7Z7Y6_9BACT</name>
<evidence type="ECO:0000256" key="1">
    <source>
        <dbReference type="ARBA" id="ARBA00004141"/>
    </source>
</evidence>
<keyword evidence="3 5" id="KW-1133">Transmembrane helix</keyword>
<dbReference type="Pfam" id="PF02361">
    <property type="entry name" value="CbiQ"/>
    <property type="match status" value="1"/>
</dbReference>
<keyword evidence="7" id="KW-1185">Reference proteome</keyword>
<proteinExistence type="predicted"/>
<dbReference type="CDD" id="cd16914">
    <property type="entry name" value="EcfT"/>
    <property type="match status" value="1"/>
</dbReference>
<comment type="subcellular location">
    <subcellularLocation>
        <location evidence="1">Membrane</location>
        <topology evidence="1">Multi-pass membrane protein</topology>
    </subcellularLocation>
</comment>
<dbReference type="PANTHER" id="PTHR33514">
    <property type="entry name" value="PROTEIN ABCI12, CHLOROPLASTIC"/>
    <property type="match status" value="1"/>
</dbReference>
<dbReference type="InterPro" id="IPR003339">
    <property type="entry name" value="ABC/ECF_trnsptr_transmembrane"/>
</dbReference>
<dbReference type="Proteomes" id="UP000427769">
    <property type="component" value="Chromosome"/>
</dbReference>
<protein>
    <submittedName>
        <fullName evidence="6">Energy-coupling factor transporter transmembrane protein EcfT</fullName>
    </submittedName>
</protein>
<reference evidence="6 7" key="1">
    <citation type="submission" date="2019-11" db="EMBL/GenBank/DDBJ databases">
        <title>Comparative genomics of hydrocarbon-degrading Desulfosarcina strains.</title>
        <authorList>
            <person name="Watanabe M."/>
            <person name="Kojima H."/>
            <person name="Fukui M."/>
        </authorList>
    </citation>
    <scope>NUCLEOTIDE SEQUENCE [LARGE SCALE GENOMIC DNA]</scope>
    <source>
        <strain evidence="6 7">PP31</strain>
    </source>
</reference>
<evidence type="ECO:0000256" key="2">
    <source>
        <dbReference type="ARBA" id="ARBA00022692"/>
    </source>
</evidence>
<dbReference type="EMBL" id="AP021875">
    <property type="protein sequence ID" value="BBO72607.1"/>
    <property type="molecule type" value="Genomic_DNA"/>
</dbReference>
<feature type="transmembrane region" description="Helical" evidence="5">
    <location>
        <begin position="40"/>
        <end position="59"/>
    </location>
</feature>
<keyword evidence="2 5" id="KW-0812">Transmembrane</keyword>
<feature type="transmembrane region" description="Helical" evidence="5">
    <location>
        <begin position="101"/>
        <end position="120"/>
    </location>
</feature>
<dbReference type="KEGG" id="dwd:DSCW_00240"/>
<dbReference type="OrthoDB" id="8075495at2"/>
<evidence type="ECO:0000256" key="3">
    <source>
        <dbReference type="ARBA" id="ARBA00022989"/>
    </source>
</evidence>
<feature type="transmembrane region" description="Helical" evidence="5">
    <location>
        <begin position="71"/>
        <end position="89"/>
    </location>
</feature>
<keyword evidence="4 5" id="KW-0472">Membrane</keyword>
<evidence type="ECO:0000313" key="6">
    <source>
        <dbReference type="EMBL" id="BBO72607.1"/>
    </source>
</evidence>
<sequence>MGEIAAIGFTPGRSLLHRLDPRTKQTLLIVFGAISPWGDFFFLSILSTTLLFCFATARIPFGRLVREIRYFLFFLALLFCLRTVSFDGWTPVFAMDPAAEALKICWRLLLVVMMGLLVMATTRTAHIRAALVWFLKPVPLIDEKMAATMVGLVVRFLPQILFQAAEISDAQRARCADRCKNPMLRLKRFGIPLFRRVFTCADELVAAMQARCYSENRTLPELYFTLMDLLAVVAAVIVALTALIS</sequence>
<evidence type="ECO:0000256" key="4">
    <source>
        <dbReference type="ARBA" id="ARBA00023136"/>
    </source>
</evidence>
<organism evidence="6 7">
    <name type="scientific">Desulfosarcina widdelii</name>
    <dbReference type="NCBI Taxonomy" id="947919"/>
    <lineage>
        <taxon>Bacteria</taxon>
        <taxon>Pseudomonadati</taxon>
        <taxon>Thermodesulfobacteriota</taxon>
        <taxon>Desulfobacteria</taxon>
        <taxon>Desulfobacterales</taxon>
        <taxon>Desulfosarcinaceae</taxon>
        <taxon>Desulfosarcina</taxon>
    </lineage>
</organism>